<dbReference type="InterPro" id="IPR000210">
    <property type="entry name" value="BTB/POZ_dom"/>
</dbReference>
<feature type="compositionally biased region" description="Basic and acidic residues" evidence="1">
    <location>
        <begin position="270"/>
        <end position="283"/>
    </location>
</feature>
<organism evidence="3 4">
    <name type="scientific">Alternaria dauci</name>
    <dbReference type="NCBI Taxonomy" id="48095"/>
    <lineage>
        <taxon>Eukaryota</taxon>
        <taxon>Fungi</taxon>
        <taxon>Dikarya</taxon>
        <taxon>Ascomycota</taxon>
        <taxon>Pezizomycotina</taxon>
        <taxon>Dothideomycetes</taxon>
        <taxon>Pleosporomycetidae</taxon>
        <taxon>Pleosporales</taxon>
        <taxon>Pleosporineae</taxon>
        <taxon>Pleosporaceae</taxon>
        <taxon>Alternaria</taxon>
        <taxon>Alternaria sect. Porri</taxon>
    </lineage>
</organism>
<sequence length="297" mass="34910">MSNSCLPCRDPHVYPSARGAPEIVLLEVGYGDDFEVLEAPLRLLRLSSEYFHERLNGTSDFFTIPDSSPYLFRVFLDFLTTGSLDHSDSDDTQHRRFSFGELINIFAFSKKFEIDTLRNAVLDEFFLRIADRPARLPYRYISDIYEATMPNSSLRSLVVDAITYIGTKQEIQEWEDKLPEGFMTDCLTAANEDNIVPFLGDRCEDDVLKWLDDMKQRLCDLFHLHDFEPEPPRPRPPMKRTTARMRRRERRREEKEALEGSEEEEEEMDPERQKMADDDAAERMRYLMEPLPVRVRY</sequence>
<comment type="caution">
    <text evidence="3">The sequence shown here is derived from an EMBL/GenBank/DDBJ whole genome shotgun (WGS) entry which is preliminary data.</text>
</comment>
<evidence type="ECO:0000256" key="1">
    <source>
        <dbReference type="SAM" id="MobiDB-lite"/>
    </source>
</evidence>
<protein>
    <recommendedName>
        <fullName evidence="2">BTB domain-containing protein</fullName>
    </recommendedName>
</protein>
<dbReference type="CDD" id="cd18186">
    <property type="entry name" value="BTB_POZ_ZBTB_KLHL-like"/>
    <property type="match status" value="1"/>
</dbReference>
<feature type="compositionally biased region" description="Basic residues" evidence="1">
    <location>
        <begin position="236"/>
        <end position="250"/>
    </location>
</feature>
<accession>A0ABR3UES9</accession>
<keyword evidence="4" id="KW-1185">Reference proteome</keyword>
<evidence type="ECO:0000313" key="4">
    <source>
        <dbReference type="Proteomes" id="UP001578633"/>
    </source>
</evidence>
<reference evidence="3 4" key="1">
    <citation type="submission" date="2024-09" db="EMBL/GenBank/DDBJ databases">
        <title>T2T genomes of carrot and Alternaria dauci and their utility for understanding host-pathogen interaction during carrot leaf blight disease.</title>
        <authorList>
            <person name="Liu W."/>
            <person name="Xu S."/>
            <person name="Ou C."/>
            <person name="Liu X."/>
            <person name="Zhuang F."/>
            <person name="Deng X.W."/>
        </authorList>
    </citation>
    <scope>NUCLEOTIDE SEQUENCE [LARGE SCALE GENOMIC DNA]</scope>
    <source>
        <strain evidence="3 4">A2016</strain>
    </source>
</reference>
<dbReference type="Proteomes" id="UP001578633">
    <property type="component" value="Chromosome 6"/>
</dbReference>
<dbReference type="Gene3D" id="3.30.710.10">
    <property type="entry name" value="Potassium Channel Kv1.1, Chain A"/>
    <property type="match status" value="1"/>
</dbReference>
<proteinExistence type="predicted"/>
<feature type="domain" description="BTB" evidence="2">
    <location>
        <begin position="22"/>
        <end position="88"/>
    </location>
</feature>
<dbReference type="SMART" id="SM00225">
    <property type="entry name" value="BTB"/>
    <property type="match status" value="1"/>
</dbReference>
<evidence type="ECO:0000259" key="2">
    <source>
        <dbReference type="PROSITE" id="PS50097"/>
    </source>
</evidence>
<dbReference type="GeneID" id="96087145"/>
<dbReference type="InterPro" id="IPR011333">
    <property type="entry name" value="SKP1/BTB/POZ_sf"/>
</dbReference>
<name>A0ABR3UES9_9PLEO</name>
<gene>
    <name evidence="3" type="ORF">ACET3X_006823</name>
</gene>
<dbReference type="EMBL" id="JBHGVX010000006">
    <property type="protein sequence ID" value="KAL1795007.1"/>
    <property type="molecule type" value="Genomic_DNA"/>
</dbReference>
<dbReference type="RefSeq" id="XP_069305591.1">
    <property type="nucleotide sequence ID" value="XM_069452995.1"/>
</dbReference>
<feature type="region of interest" description="Disordered" evidence="1">
    <location>
        <begin position="226"/>
        <end position="283"/>
    </location>
</feature>
<dbReference type="PROSITE" id="PS50097">
    <property type="entry name" value="BTB"/>
    <property type="match status" value="1"/>
</dbReference>
<evidence type="ECO:0000313" key="3">
    <source>
        <dbReference type="EMBL" id="KAL1795007.1"/>
    </source>
</evidence>
<feature type="compositionally biased region" description="Acidic residues" evidence="1">
    <location>
        <begin position="259"/>
        <end position="269"/>
    </location>
</feature>
<dbReference type="SUPFAM" id="SSF54695">
    <property type="entry name" value="POZ domain"/>
    <property type="match status" value="1"/>
</dbReference>